<dbReference type="Gene3D" id="3.40.50.360">
    <property type="match status" value="1"/>
</dbReference>
<dbReference type="InterPro" id="IPR005025">
    <property type="entry name" value="FMN_Rdtase-like_dom"/>
</dbReference>
<evidence type="ECO:0000313" key="3">
    <source>
        <dbReference type="Proteomes" id="UP000219369"/>
    </source>
</evidence>
<sequence length="211" mass="23104">MASGIYQVGIIAGSQRQIQAGSQITDWVQGIIQNHLGNSNNIKVQRINIKDLGLPVYDEPYPPAQITNSDQYTKDTTKAWSKIVAPLDAFVVVTPEYNFNVPAGLKNAIDLLYFEWTKKPFFIISYGSMGGTFSYENLKRSLSLAIKAQVVEGGVNLAFGPAENGIIPKAVAGQDLDLSLTEDGSLWADKREGIRKGWDELVSLLNASPKE</sequence>
<feature type="domain" description="NADPH-dependent FMN reductase-like" evidence="1">
    <location>
        <begin position="8"/>
        <end position="156"/>
    </location>
</feature>
<proteinExistence type="predicted"/>
<evidence type="ECO:0000259" key="1">
    <source>
        <dbReference type="Pfam" id="PF03358"/>
    </source>
</evidence>
<dbReference type="OrthoDB" id="68575at2759"/>
<dbReference type="AlphaFoldDB" id="A0A2H3STR1"/>
<dbReference type="InterPro" id="IPR050712">
    <property type="entry name" value="NAD(P)H-dep_reductase"/>
</dbReference>
<dbReference type="SUPFAM" id="SSF52218">
    <property type="entry name" value="Flavoproteins"/>
    <property type="match status" value="1"/>
</dbReference>
<dbReference type="PANTHER" id="PTHR30543:SF21">
    <property type="entry name" value="NAD(P)H-DEPENDENT FMN REDUCTASE LOT6"/>
    <property type="match status" value="1"/>
</dbReference>
<gene>
    <name evidence="2" type="ORF">FRV6_00046</name>
</gene>
<organism evidence="2 3">
    <name type="scientific">Fusarium oxysporum</name>
    <name type="common">Fusarium vascular wilt</name>
    <dbReference type="NCBI Taxonomy" id="5507"/>
    <lineage>
        <taxon>Eukaryota</taxon>
        <taxon>Fungi</taxon>
        <taxon>Dikarya</taxon>
        <taxon>Ascomycota</taxon>
        <taxon>Pezizomycotina</taxon>
        <taxon>Sordariomycetes</taxon>
        <taxon>Hypocreomycetidae</taxon>
        <taxon>Hypocreales</taxon>
        <taxon>Nectriaceae</taxon>
        <taxon>Fusarium</taxon>
        <taxon>Fusarium oxysporum species complex</taxon>
    </lineage>
</organism>
<accession>A0A2H3STR1</accession>
<dbReference type="VEuPathDB" id="FungiDB:FOC1_g10000069"/>
<dbReference type="VEuPathDB" id="FungiDB:FOIG_13444"/>
<dbReference type="VEuPathDB" id="FungiDB:FOZG_17044"/>
<dbReference type="VEuPathDB" id="FungiDB:FOMG_16799"/>
<name>A0A2H3STR1_FUSOX</name>
<dbReference type="GO" id="GO:0016491">
    <property type="term" value="F:oxidoreductase activity"/>
    <property type="evidence" value="ECO:0007669"/>
    <property type="project" value="InterPro"/>
</dbReference>
<reference evidence="3" key="1">
    <citation type="submission" date="2016-09" db="EMBL/GenBank/DDBJ databases">
        <authorList>
            <person name="Guldener U."/>
        </authorList>
    </citation>
    <scope>NUCLEOTIDE SEQUENCE [LARGE SCALE GENOMIC DNA]</scope>
    <source>
        <strain evidence="3">V64-1</strain>
    </source>
</reference>
<dbReference type="GO" id="GO:0010181">
    <property type="term" value="F:FMN binding"/>
    <property type="evidence" value="ECO:0007669"/>
    <property type="project" value="TreeGrafter"/>
</dbReference>
<protein>
    <submittedName>
        <fullName evidence="2">Related to flavoprotein</fullName>
    </submittedName>
</protein>
<dbReference type="EMBL" id="FMJY01000001">
    <property type="protein sequence ID" value="SCO75834.1"/>
    <property type="molecule type" value="Genomic_DNA"/>
</dbReference>
<dbReference type="VEuPathDB" id="FungiDB:HZS61_005816"/>
<dbReference type="GO" id="GO:0005829">
    <property type="term" value="C:cytosol"/>
    <property type="evidence" value="ECO:0007669"/>
    <property type="project" value="TreeGrafter"/>
</dbReference>
<dbReference type="Pfam" id="PF03358">
    <property type="entry name" value="FMN_red"/>
    <property type="match status" value="1"/>
</dbReference>
<dbReference type="InterPro" id="IPR029039">
    <property type="entry name" value="Flavoprotein-like_sf"/>
</dbReference>
<dbReference type="PANTHER" id="PTHR30543">
    <property type="entry name" value="CHROMATE REDUCTASE"/>
    <property type="match status" value="1"/>
</dbReference>
<evidence type="ECO:0000313" key="2">
    <source>
        <dbReference type="EMBL" id="SCO75834.1"/>
    </source>
</evidence>
<dbReference type="VEuPathDB" id="FungiDB:FOXG_16705"/>
<dbReference type="VEuPathDB" id="FungiDB:FOC4_g10009599"/>
<dbReference type="Proteomes" id="UP000219369">
    <property type="component" value="Unassembled WGS sequence"/>
</dbReference>